<evidence type="ECO:0000313" key="1">
    <source>
        <dbReference type="EMBL" id="OGK01129.1"/>
    </source>
</evidence>
<name>A0A1F7F397_UNCRA</name>
<reference evidence="1 2" key="1">
    <citation type="journal article" date="2016" name="Nat. Commun.">
        <title>Thousands of microbial genomes shed light on interconnected biogeochemical processes in an aquifer system.</title>
        <authorList>
            <person name="Anantharaman K."/>
            <person name="Brown C.T."/>
            <person name="Hug L.A."/>
            <person name="Sharon I."/>
            <person name="Castelle C.J."/>
            <person name="Probst A.J."/>
            <person name="Thomas B.C."/>
            <person name="Singh A."/>
            <person name="Wilkins M.J."/>
            <person name="Karaoz U."/>
            <person name="Brodie E.L."/>
            <person name="Williams K.H."/>
            <person name="Hubbard S.S."/>
            <person name="Banfield J.F."/>
        </authorList>
    </citation>
    <scope>NUCLEOTIDE SEQUENCE [LARGE SCALE GENOMIC DNA]</scope>
</reference>
<accession>A0A1F7F397</accession>
<proteinExistence type="predicted"/>
<evidence type="ECO:0000313" key="2">
    <source>
        <dbReference type="Proteomes" id="UP000179243"/>
    </source>
</evidence>
<sequence length="336" mass="36198">MVTRNKLIAVLLVGGVVLAGCGKNPFGPGAAGGLDLFAKIGKAMGKPSAINEEENGKEGAKSTVTQGAAKQFLARGCATQDIWQTGNGLVDSGNGILTYWETVVNKPDNQDPLKKFTGKAEVSFRYGGAVPALPANLNASLITDVISWKANGREIKTWHVVGSDMEIDTINVTITFSAGSLQDPASIRPGYTTAWGKNISVLDELGKGDTASFELTSLDEATYTQVGHGSFFDAKDDNGESHTFAFDLQIIHKNSQDPTLPYLRYEDNEGVVTFTIPWGETGDSLFFNIHFYPATDAALGYREVTIYKNTASGEKLYYSKVDAHGTELETQDYTNN</sequence>
<protein>
    <submittedName>
        <fullName evidence="1">Uncharacterized protein</fullName>
    </submittedName>
</protein>
<organism evidence="1 2">
    <name type="scientific">Candidatus Raymondbacteria bacterium RIFOXYD12_FULL_49_13</name>
    <dbReference type="NCBI Taxonomy" id="1817890"/>
    <lineage>
        <taxon>Bacteria</taxon>
        <taxon>Raymondiibacteriota</taxon>
    </lineage>
</organism>
<comment type="caution">
    <text evidence="1">The sequence shown here is derived from an EMBL/GenBank/DDBJ whole genome shotgun (WGS) entry which is preliminary data.</text>
</comment>
<dbReference type="AlphaFoldDB" id="A0A1F7F397"/>
<dbReference type="PROSITE" id="PS51257">
    <property type="entry name" value="PROKAR_LIPOPROTEIN"/>
    <property type="match status" value="1"/>
</dbReference>
<gene>
    <name evidence="1" type="ORF">A2519_20420</name>
</gene>
<dbReference type="Proteomes" id="UP000179243">
    <property type="component" value="Unassembled WGS sequence"/>
</dbReference>
<dbReference type="EMBL" id="MFYX01000132">
    <property type="protein sequence ID" value="OGK01129.1"/>
    <property type="molecule type" value="Genomic_DNA"/>
</dbReference>